<dbReference type="PROSITE" id="PS50943">
    <property type="entry name" value="HTH_CROC1"/>
    <property type="match status" value="1"/>
</dbReference>
<dbReference type="CDD" id="cd00093">
    <property type="entry name" value="HTH_XRE"/>
    <property type="match status" value="1"/>
</dbReference>
<dbReference type="KEGG" id="vg:55601610"/>
<dbReference type="PANTHER" id="PTHR46558:SF13">
    <property type="entry name" value="HTH-TYPE TRANSCRIPTIONAL REGULATOR IMMR"/>
    <property type="match status" value="1"/>
</dbReference>
<feature type="domain" description="HTH cro/C1-type" evidence="2">
    <location>
        <begin position="8"/>
        <end position="62"/>
    </location>
</feature>
<dbReference type="RefSeq" id="YP_009831919.1">
    <property type="nucleotide sequence ID" value="NC_048651.1"/>
</dbReference>
<dbReference type="Pfam" id="PF01381">
    <property type="entry name" value="HTH_3"/>
    <property type="match status" value="1"/>
</dbReference>
<dbReference type="EMBL" id="KX965989">
    <property type="protein sequence ID" value="APC46455.1"/>
    <property type="molecule type" value="Genomic_DNA"/>
</dbReference>
<dbReference type="PANTHER" id="PTHR46558">
    <property type="entry name" value="TRACRIPTIONAL REGULATORY PROTEIN-RELATED-RELATED"/>
    <property type="match status" value="1"/>
</dbReference>
<dbReference type="SUPFAM" id="SSF47413">
    <property type="entry name" value="lambda repressor-like DNA-binding domains"/>
    <property type="match status" value="1"/>
</dbReference>
<dbReference type="Gene3D" id="1.10.260.40">
    <property type="entry name" value="lambda repressor-like DNA-binding domains"/>
    <property type="match status" value="1"/>
</dbReference>
<keyword evidence="4" id="KW-1185">Reference proteome</keyword>
<dbReference type="SMART" id="SM00530">
    <property type="entry name" value="HTH_XRE"/>
    <property type="match status" value="1"/>
</dbReference>
<accession>A0A1L2JY18</accession>
<protein>
    <submittedName>
        <fullName evidence="3">Transcriptional regulator</fullName>
    </submittedName>
</protein>
<dbReference type="GO" id="GO:0003677">
    <property type="term" value="F:DNA binding"/>
    <property type="evidence" value="ECO:0007669"/>
    <property type="project" value="UniProtKB-KW"/>
</dbReference>
<evidence type="ECO:0000256" key="1">
    <source>
        <dbReference type="ARBA" id="ARBA00023125"/>
    </source>
</evidence>
<evidence type="ECO:0000259" key="2">
    <source>
        <dbReference type="PROSITE" id="PS50943"/>
    </source>
</evidence>
<dbReference type="InterPro" id="IPR001387">
    <property type="entry name" value="Cro/C1-type_HTH"/>
</dbReference>
<dbReference type="GeneID" id="55601610"/>
<name>A0A1L2JY18_9CAUD</name>
<keyword evidence="1" id="KW-0238">DNA-binding</keyword>
<evidence type="ECO:0000313" key="3">
    <source>
        <dbReference type="EMBL" id="APC46455.1"/>
    </source>
</evidence>
<dbReference type="Proteomes" id="UP000224836">
    <property type="component" value="Segment"/>
</dbReference>
<evidence type="ECO:0000313" key="4">
    <source>
        <dbReference type="Proteomes" id="UP000224836"/>
    </source>
</evidence>
<sequence length="143" mass="16425">MSILAKRLKYLRDKHNYSQKKVAESLGISNVQLSRYETGDRKPDPEMIAAFAEFYNVSTDYLLGKTDNPTPKEIVKISGKEIELTPEELKLFEELKKHPALFHDLASDPEGKVKELLKLYKMKKILLEDDDEDYGDGFGELDD</sequence>
<organism evidence="3 4">
    <name type="scientific">Aeribacillus phage AP45</name>
    <dbReference type="NCBI Taxonomy" id="1913112"/>
    <lineage>
        <taxon>Viruses</taxon>
        <taxon>Duplodnaviria</taxon>
        <taxon>Heunggongvirae</taxon>
        <taxon>Uroviricota</taxon>
        <taxon>Caudoviricetes</taxon>
        <taxon>Kamchatkavirus</taxon>
        <taxon>Kamchatkavirus AP45</taxon>
    </lineage>
</organism>
<reference evidence="4" key="1">
    <citation type="submission" date="2016-10" db="EMBL/GenBank/DDBJ databases">
        <authorList>
            <person name="de Groot N.N."/>
        </authorList>
    </citation>
    <scope>NUCLEOTIDE SEQUENCE [LARGE SCALE GENOMIC DNA]</scope>
</reference>
<dbReference type="InterPro" id="IPR010982">
    <property type="entry name" value="Lambda_DNA-bd_dom_sf"/>
</dbReference>
<proteinExistence type="predicted"/>